<evidence type="ECO:0000313" key="2">
    <source>
        <dbReference type="Proteomes" id="UP001251528"/>
    </source>
</evidence>
<keyword evidence="2" id="KW-1185">Reference proteome</keyword>
<accession>A0AAJ0CI05</accession>
<comment type="caution">
    <text evidence="1">The sequence shown here is derived from an EMBL/GenBank/DDBJ whole genome shotgun (WGS) entry which is preliminary data.</text>
</comment>
<dbReference type="EMBL" id="JASWJB010000295">
    <property type="protein sequence ID" value="KAK2591994.1"/>
    <property type="molecule type" value="Genomic_DNA"/>
</dbReference>
<evidence type="ECO:0000313" key="1">
    <source>
        <dbReference type="EMBL" id="KAK2591994.1"/>
    </source>
</evidence>
<protein>
    <submittedName>
        <fullName evidence="1">Uncharacterized protein</fullName>
    </submittedName>
</protein>
<sequence>MGGGYDYNVFTVFTACGDRASGAFKLKHNWAWLHRKPTGITEKPTIDSWEPTPDLPARDDRDADIAATTGRIILTLDMMLKSPLDGIQLGINPRLCKIFLGSRGIREISACECNLVVDESLRVWLRHYRSKFGTAVGYSHQTDN</sequence>
<dbReference type="Proteomes" id="UP001251528">
    <property type="component" value="Unassembled WGS sequence"/>
</dbReference>
<proteinExistence type="predicted"/>
<dbReference type="AlphaFoldDB" id="A0AAJ0CI05"/>
<reference evidence="1" key="1">
    <citation type="submission" date="2023-06" db="EMBL/GenBank/DDBJ databases">
        <title>Conoideocrella luteorostrata (Hypocreales: Clavicipitaceae), a potential biocontrol fungus for elongate hemlock scale in United States Christmas tree production areas.</title>
        <authorList>
            <person name="Barrett H."/>
            <person name="Lovett B."/>
            <person name="Macias A.M."/>
            <person name="Stajich J.E."/>
            <person name="Kasson M.T."/>
        </authorList>
    </citation>
    <scope>NUCLEOTIDE SEQUENCE</scope>
    <source>
        <strain evidence="1">ARSEF 14590</strain>
    </source>
</reference>
<organism evidence="1 2">
    <name type="scientific">Conoideocrella luteorostrata</name>
    <dbReference type="NCBI Taxonomy" id="1105319"/>
    <lineage>
        <taxon>Eukaryota</taxon>
        <taxon>Fungi</taxon>
        <taxon>Dikarya</taxon>
        <taxon>Ascomycota</taxon>
        <taxon>Pezizomycotina</taxon>
        <taxon>Sordariomycetes</taxon>
        <taxon>Hypocreomycetidae</taxon>
        <taxon>Hypocreales</taxon>
        <taxon>Clavicipitaceae</taxon>
        <taxon>Conoideocrella</taxon>
    </lineage>
</organism>
<name>A0AAJ0CI05_9HYPO</name>
<gene>
    <name evidence="1" type="ORF">QQS21_010297</name>
</gene>